<organism evidence="2 3">
    <name type="scientific">Reticulomyxa filosa</name>
    <dbReference type="NCBI Taxonomy" id="46433"/>
    <lineage>
        <taxon>Eukaryota</taxon>
        <taxon>Sar</taxon>
        <taxon>Rhizaria</taxon>
        <taxon>Retaria</taxon>
        <taxon>Foraminifera</taxon>
        <taxon>Monothalamids</taxon>
        <taxon>Reticulomyxidae</taxon>
        <taxon>Reticulomyxa</taxon>
    </lineage>
</organism>
<evidence type="ECO:0000313" key="3">
    <source>
        <dbReference type="Proteomes" id="UP000023152"/>
    </source>
</evidence>
<accession>X6NVH1</accession>
<reference evidence="2 3" key="1">
    <citation type="journal article" date="2013" name="Curr. Biol.">
        <title>The Genome of the Foraminiferan Reticulomyxa filosa.</title>
        <authorList>
            <person name="Glockner G."/>
            <person name="Hulsmann N."/>
            <person name="Schleicher M."/>
            <person name="Noegel A.A."/>
            <person name="Eichinger L."/>
            <person name="Gallinger C."/>
            <person name="Pawlowski J."/>
            <person name="Sierra R."/>
            <person name="Euteneuer U."/>
            <person name="Pillet L."/>
            <person name="Moustafa A."/>
            <person name="Platzer M."/>
            <person name="Groth M."/>
            <person name="Szafranski K."/>
            <person name="Schliwa M."/>
        </authorList>
    </citation>
    <scope>NUCLEOTIDE SEQUENCE [LARGE SCALE GENOMIC DNA]</scope>
</reference>
<comment type="caution">
    <text evidence="2">The sequence shown here is derived from an EMBL/GenBank/DDBJ whole genome shotgun (WGS) entry which is preliminary data.</text>
</comment>
<name>X6NVH1_RETFI</name>
<proteinExistence type="predicted"/>
<feature type="region of interest" description="Disordered" evidence="1">
    <location>
        <begin position="50"/>
        <end position="74"/>
    </location>
</feature>
<evidence type="ECO:0000313" key="2">
    <source>
        <dbReference type="EMBL" id="ETO30310.1"/>
    </source>
</evidence>
<protein>
    <submittedName>
        <fullName evidence="2">Uncharacterized protein</fullName>
    </submittedName>
</protein>
<dbReference type="AlphaFoldDB" id="X6NVH1"/>
<sequence length="193" mass="20303">MFVTCILTKKVGARAAVMIGVQAMGIVGGTMVKHEPKKMVHICGSNWGSGNGSNDSNKTSSNNPNDAWNSSSAKGKLGTKHITFKAECTTQDKVRYYYQNICAQKQFASKSPEQLRFEDMFGVSPINPNASDGNGSGNGTWSSSSGSSNPSNDGWGNSSSWSGTDSSSGSSNNGWGTTAGVCVCMCDPFSRVK</sequence>
<feature type="compositionally biased region" description="Low complexity" evidence="1">
    <location>
        <begin position="139"/>
        <end position="175"/>
    </location>
</feature>
<evidence type="ECO:0000256" key="1">
    <source>
        <dbReference type="SAM" id="MobiDB-lite"/>
    </source>
</evidence>
<keyword evidence="3" id="KW-1185">Reference proteome</keyword>
<feature type="compositionally biased region" description="Low complexity" evidence="1">
    <location>
        <begin position="50"/>
        <end position="65"/>
    </location>
</feature>
<feature type="region of interest" description="Disordered" evidence="1">
    <location>
        <begin position="122"/>
        <end position="175"/>
    </location>
</feature>
<gene>
    <name evidence="2" type="ORF">RFI_06809</name>
</gene>
<dbReference type="Proteomes" id="UP000023152">
    <property type="component" value="Unassembled WGS sequence"/>
</dbReference>
<dbReference type="EMBL" id="ASPP01005554">
    <property type="protein sequence ID" value="ETO30310.1"/>
    <property type="molecule type" value="Genomic_DNA"/>
</dbReference>